<evidence type="ECO:0000313" key="2">
    <source>
        <dbReference type="EMBL" id="KAK9942172.1"/>
    </source>
</evidence>
<evidence type="ECO:0000256" key="1">
    <source>
        <dbReference type="SAM" id="Phobius"/>
    </source>
</evidence>
<reference evidence="2 3" key="1">
    <citation type="journal article" date="2023" name="G3 (Bethesda)">
        <title>A chromosome-length genome assembly and annotation of blackberry (Rubus argutus, cv. 'Hillquist').</title>
        <authorList>
            <person name="Bruna T."/>
            <person name="Aryal R."/>
            <person name="Dudchenko O."/>
            <person name="Sargent D.J."/>
            <person name="Mead D."/>
            <person name="Buti M."/>
            <person name="Cavallini A."/>
            <person name="Hytonen T."/>
            <person name="Andres J."/>
            <person name="Pham M."/>
            <person name="Weisz D."/>
            <person name="Mascagni F."/>
            <person name="Usai G."/>
            <person name="Natali L."/>
            <person name="Bassil N."/>
            <person name="Fernandez G.E."/>
            <person name="Lomsadze A."/>
            <person name="Armour M."/>
            <person name="Olukolu B."/>
            <person name="Poorten T."/>
            <person name="Britton C."/>
            <person name="Davik J."/>
            <person name="Ashrafi H."/>
            <person name="Aiden E.L."/>
            <person name="Borodovsky M."/>
            <person name="Worthington M."/>
        </authorList>
    </citation>
    <scope>NUCLEOTIDE SEQUENCE [LARGE SCALE GENOMIC DNA]</scope>
    <source>
        <strain evidence="2">PI 553951</strain>
    </source>
</reference>
<accession>A0AAW1XZV1</accession>
<dbReference type="Proteomes" id="UP001457282">
    <property type="component" value="Unassembled WGS sequence"/>
</dbReference>
<protein>
    <submittedName>
        <fullName evidence="2">Uncharacterized protein</fullName>
    </submittedName>
</protein>
<keyword evidence="1" id="KW-0472">Membrane</keyword>
<proteinExistence type="predicted"/>
<keyword evidence="1" id="KW-1133">Transmembrane helix</keyword>
<keyword evidence="1" id="KW-0812">Transmembrane</keyword>
<gene>
    <name evidence="2" type="ORF">M0R45_007853</name>
</gene>
<organism evidence="2 3">
    <name type="scientific">Rubus argutus</name>
    <name type="common">Southern blackberry</name>
    <dbReference type="NCBI Taxonomy" id="59490"/>
    <lineage>
        <taxon>Eukaryota</taxon>
        <taxon>Viridiplantae</taxon>
        <taxon>Streptophyta</taxon>
        <taxon>Embryophyta</taxon>
        <taxon>Tracheophyta</taxon>
        <taxon>Spermatophyta</taxon>
        <taxon>Magnoliopsida</taxon>
        <taxon>eudicotyledons</taxon>
        <taxon>Gunneridae</taxon>
        <taxon>Pentapetalae</taxon>
        <taxon>rosids</taxon>
        <taxon>fabids</taxon>
        <taxon>Rosales</taxon>
        <taxon>Rosaceae</taxon>
        <taxon>Rosoideae</taxon>
        <taxon>Rosoideae incertae sedis</taxon>
        <taxon>Rubus</taxon>
    </lineage>
</organism>
<name>A0AAW1XZV1_RUBAR</name>
<sequence length="105" mass="11509">MRRTGHGEIDGRAASIVRAGFFLSLLFLALGLFWFRAWFFMVAEGRRTATRLGLDDTVWAVGIDGGAWATWIGSPAVEKFVSVVVKGITVEWVIEGAADRFGVCD</sequence>
<evidence type="ECO:0000313" key="3">
    <source>
        <dbReference type="Proteomes" id="UP001457282"/>
    </source>
</evidence>
<feature type="transmembrane region" description="Helical" evidence="1">
    <location>
        <begin position="21"/>
        <end position="41"/>
    </location>
</feature>
<dbReference type="EMBL" id="JBEDUW010000002">
    <property type="protein sequence ID" value="KAK9942172.1"/>
    <property type="molecule type" value="Genomic_DNA"/>
</dbReference>
<comment type="caution">
    <text evidence="2">The sequence shown here is derived from an EMBL/GenBank/DDBJ whole genome shotgun (WGS) entry which is preliminary data.</text>
</comment>
<keyword evidence="3" id="KW-1185">Reference proteome</keyword>
<dbReference type="AlphaFoldDB" id="A0AAW1XZV1"/>